<evidence type="ECO:0000313" key="2">
    <source>
        <dbReference type="EMBL" id="EKB47715.1"/>
    </source>
</evidence>
<keyword evidence="1" id="KW-0472">Membrane</keyword>
<proteinExistence type="predicted"/>
<name>K1KU88_CECL9</name>
<dbReference type="OrthoDB" id="838537at2"/>
<reference evidence="2 3" key="1">
    <citation type="journal article" date="2012" name="J. Bacteriol.">
        <title>Draft Genome Sequence of Cecembia lonarensis Strain LW9T, Isolated from Lonar Lake, a Haloalkaline Lake in India.</title>
        <authorList>
            <person name="Shivaji S."/>
            <person name="Ara S."/>
            <person name="Singh A."/>
            <person name="Pinnaka A.K."/>
        </authorList>
    </citation>
    <scope>NUCLEOTIDE SEQUENCE [LARGE SCALE GENOMIC DNA]</scope>
    <source>
        <strain evidence="2 3">LW9</strain>
    </source>
</reference>
<dbReference type="RefSeq" id="WP_009186699.1">
    <property type="nucleotide sequence ID" value="NZ_AMGM01000098.1"/>
</dbReference>
<protein>
    <submittedName>
        <fullName evidence="2">Uncharacterized protein</fullName>
    </submittedName>
</protein>
<feature type="transmembrane region" description="Helical" evidence="1">
    <location>
        <begin position="79"/>
        <end position="99"/>
    </location>
</feature>
<accession>K1KU88</accession>
<feature type="transmembrane region" description="Helical" evidence="1">
    <location>
        <begin position="48"/>
        <end position="67"/>
    </location>
</feature>
<gene>
    <name evidence="2" type="ORF">B879_03686</name>
</gene>
<dbReference type="Proteomes" id="UP000004478">
    <property type="component" value="Unassembled WGS sequence"/>
</dbReference>
<dbReference type="AlphaFoldDB" id="K1KU88"/>
<comment type="caution">
    <text evidence="2">The sequence shown here is derived from an EMBL/GenBank/DDBJ whole genome shotgun (WGS) entry which is preliminary data.</text>
</comment>
<keyword evidence="1" id="KW-1133">Transmembrane helix</keyword>
<dbReference type="EMBL" id="AMGM01000098">
    <property type="protein sequence ID" value="EKB47715.1"/>
    <property type="molecule type" value="Genomic_DNA"/>
</dbReference>
<keyword evidence="3" id="KW-1185">Reference proteome</keyword>
<organism evidence="2 3">
    <name type="scientific">Cecembia lonarensis (strain CCUG 58316 / KCTC 22772 / LW9)</name>
    <dbReference type="NCBI Taxonomy" id="1225176"/>
    <lineage>
        <taxon>Bacteria</taxon>
        <taxon>Pseudomonadati</taxon>
        <taxon>Bacteroidota</taxon>
        <taxon>Cytophagia</taxon>
        <taxon>Cytophagales</taxon>
        <taxon>Cyclobacteriaceae</taxon>
        <taxon>Cecembia</taxon>
    </lineage>
</organism>
<evidence type="ECO:0000313" key="3">
    <source>
        <dbReference type="Proteomes" id="UP000004478"/>
    </source>
</evidence>
<keyword evidence="1" id="KW-0812">Transmembrane</keyword>
<sequence>MPKRLKENWYAVSEQGIQFTYPKSEFIDWEKIEKAEIVDDVAVKHPKYTFGIGLLLITSVLILIPIQKFNLPFFTESQGWTGTVILLLFYLLMMGLGIWSIRNALMKRPVLKIHFKKGGYEMVVLGKYFGNDDSQDIIATLTKHLGAERVKFTKQAA</sequence>
<evidence type="ECO:0000256" key="1">
    <source>
        <dbReference type="SAM" id="Phobius"/>
    </source>
</evidence>